<dbReference type="Pfam" id="PF01882">
    <property type="entry name" value="DUF58"/>
    <property type="match status" value="1"/>
</dbReference>
<dbReference type="OrthoDB" id="9780819at2"/>
<dbReference type="PANTHER" id="PTHR33608">
    <property type="entry name" value="BLL2464 PROTEIN"/>
    <property type="match status" value="1"/>
</dbReference>
<proteinExistence type="predicted"/>
<dbReference type="InterPro" id="IPR002881">
    <property type="entry name" value="DUF58"/>
</dbReference>
<accession>A0A517SVQ0</accession>
<protein>
    <recommendedName>
        <fullName evidence="1">DUF58 domain-containing protein</fullName>
    </recommendedName>
</protein>
<gene>
    <name evidence="2" type="ORF">SV7mr_27080</name>
</gene>
<feature type="domain" description="DUF58" evidence="1">
    <location>
        <begin position="53"/>
        <end position="255"/>
    </location>
</feature>
<keyword evidence="3" id="KW-1185">Reference proteome</keyword>
<dbReference type="InterPro" id="IPR036465">
    <property type="entry name" value="vWFA_dom_sf"/>
</dbReference>
<reference evidence="2 3" key="1">
    <citation type="submission" date="2019-02" db="EMBL/GenBank/DDBJ databases">
        <title>Deep-cultivation of Planctomycetes and their phenomic and genomic characterization uncovers novel biology.</title>
        <authorList>
            <person name="Wiegand S."/>
            <person name="Jogler M."/>
            <person name="Boedeker C."/>
            <person name="Pinto D."/>
            <person name="Vollmers J."/>
            <person name="Rivas-Marin E."/>
            <person name="Kohn T."/>
            <person name="Peeters S.H."/>
            <person name="Heuer A."/>
            <person name="Rast P."/>
            <person name="Oberbeckmann S."/>
            <person name="Bunk B."/>
            <person name="Jeske O."/>
            <person name="Meyerdierks A."/>
            <person name="Storesund J.E."/>
            <person name="Kallscheuer N."/>
            <person name="Luecker S."/>
            <person name="Lage O.M."/>
            <person name="Pohl T."/>
            <person name="Merkel B.J."/>
            <person name="Hornburger P."/>
            <person name="Mueller R.-W."/>
            <person name="Bruemmer F."/>
            <person name="Labrenz M."/>
            <person name="Spormann A.M."/>
            <person name="Op den Camp H."/>
            <person name="Overmann J."/>
            <person name="Amann R."/>
            <person name="Jetten M.S.M."/>
            <person name="Mascher T."/>
            <person name="Medema M.H."/>
            <person name="Devos D.P."/>
            <person name="Kaster A.-K."/>
            <person name="Ovreas L."/>
            <person name="Rohde M."/>
            <person name="Galperin M.Y."/>
            <person name="Jogler C."/>
        </authorList>
    </citation>
    <scope>NUCLEOTIDE SEQUENCE [LARGE SCALE GENOMIC DNA]</scope>
    <source>
        <strain evidence="2 3">SV_7m_r</strain>
    </source>
</reference>
<dbReference type="Proteomes" id="UP000315003">
    <property type="component" value="Chromosome"/>
</dbReference>
<dbReference type="EMBL" id="CP036272">
    <property type="protein sequence ID" value="QDT60191.1"/>
    <property type="molecule type" value="Genomic_DNA"/>
</dbReference>
<sequence>MGMSATTEPTELLSPSLLAKLERLELVSRKVFKGRMKGERRSKRKGESVEFADFRNYVPGDDLRLIDWNLYARLDQLFLKLFQEEQDLHIYALIDCSESMNFSEPSKLHVAKQLAAAIGYIGLCRADRVSVQALGSQGRSAPVLRGRGGLWQLLQYVDSIESGDNLSLHDGIKDFSLRNSGTGVVVLISDLMDKDGFDSALRMLIGRRMDVYVMHVLSPEEIDPPLQGDRRLIDSEDGDETEITINAFVLKKYQETLESFIGSIKSFCSRRSISYLPVRTDQGVEDVMTRYLRERGVVR</sequence>
<evidence type="ECO:0000259" key="1">
    <source>
        <dbReference type="Pfam" id="PF01882"/>
    </source>
</evidence>
<name>A0A517SVQ0_9BACT</name>
<organism evidence="2 3">
    <name type="scientific">Stieleria bergensis</name>
    <dbReference type="NCBI Taxonomy" id="2528025"/>
    <lineage>
        <taxon>Bacteria</taxon>
        <taxon>Pseudomonadati</taxon>
        <taxon>Planctomycetota</taxon>
        <taxon>Planctomycetia</taxon>
        <taxon>Pirellulales</taxon>
        <taxon>Pirellulaceae</taxon>
        <taxon>Stieleria</taxon>
    </lineage>
</organism>
<evidence type="ECO:0000313" key="2">
    <source>
        <dbReference type="EMBL" id="QDT60191.1"/>
    </source>
</evidence>
<evidence type="ECO:0000313" key="3">
    <source>
        <dbReference type="Proteomes" id="UP000315003"/>
    </source>
</evidence>
<dbReference type="Gene3D" id="3.40.50.410">
    <property type="entry name" value="von Willebrand factor, type A domain"/>
    <property type="match status" value="1"/>
</dbReference>
<dbReference type="SUPFAM" id="SSF53300">
    <property type="entry name" value="vWA-like"/>
    <property type="match status" value="1"/>
</dbReference>
<dbReference type="AlphaFoldDB" id="A0A517SVQ0"/>
<dbReference type="PANTHER" id="PTHR33608:SF7">
    <property type="entry name" value="DUF58 DOMAIN-CONTAINING PROTEIN"/>
    <property type="match status" value="1"/>
</dbReference>